<evidence type="ECO:0000256" key="6">
    <source>
        <dbReference type="ARBA" id="ARBA00023136"/>
    </source>
</evidence>
<dbReference type="InterPro" id="IPR011527">
    <property type="entry name" value="ABC1_TM_dom"/>
</dbReference>
<feature type="domain" description="ABC transmembrane type-1" evidence="8">
    <location>
        <begin position="1"/>
        <end position="132"/>
    </location>
</feature>
<evidence type="ECO:0000256" key="3">
    <source>
        <dbReference type="ARBA" id="ARBA00022741"/>
    </source>
</evidence>
<sequence>MLRAAKLTHHNMLQGVLRAPQAFFESTPTGRLLNRFSKDVDAIDSHIPDNIDIWMRTFWYTLNVLLICSALTPMFLIVIAPLMRLESVSRSPIYSHFSETITGSSVIRAYGRHTAFVLMNDIKVDENQKSYYPGIVSNRSGLQLESLQPAVSPHTWWLGVRIEFIGNCIVLFSALFAVTGKDSLNPGLVGLSVSYALQCFITWSVNITMSEINVPSAKSYSDCRSGQKVSHSEKLCSCSQAPWEVENKKPPPEWPMEGNVEFKEYSVRYRKGLDLVLRNITMSVKGGEKVRANFVKTDL</sequence>
<dbReference type="InterPro" id="IPR036640">
    <property type="entry name" value="ABC1_TM_sf"/>
</dbReference>
<keyword evidence="4" id="KW-0067">ATP-binding</keyword>
<evidence type="ECO:0000256" key="2">
    <source>
        <dbReference type="ARBA" id="ARBA00022692"/>
    </source>
</evidence>
<dbReference type="Proteomes" id="UP001434883">
    <property type="component" value="Unassembled WGS sequence"/>
</dbReference>
<accession>A0ABV0RK81</accession>
<dbReference type="EMBL" id="JAHRIN010050606">
    <property type="protein sequence ID" value="MEQ2208594.1"/>
    <property type="molecule type" value="Genomic_DNA"/>
</dbReference>
<evidence type="ECO:0000259" key="8">
    <source>
        <dbReference type="PROSITE" id="PS50929"/>
    </source>
</evidence>
<keyword evidence="5 7" id="KW-1133">Transmembrane helix</keyword>
<name>A0ABV0RK81_9TELE</name>
<dbReference type="Gene3D" id="1.20.1560.10">
    <property type="entry name" value="ABC transporter type 1, transmembrane domain"/>
    <property type="match status" value="1"/>
</dbReference>
<evidence type="ECO:0000256" key="4">
    <source>
        <dbReference type="ARBA" id="ARBA00022840"/>
    </source>
</evidence>
<keyword evidence="2 7" id="KW-0812">Transmembrane</keyword>
<dbReference type="SUPFAM" id="SSF90123">
    <property type="entry name" value="ABC transporter transmembrane region"/>
    <property type="match status" value="1"/>
</dbReference>
<feature type="transmembrane region" description="Helical" evidence="7">
    <location>
        <begin position="58"/>
        <end position="82"/>
    </location>
</feature>
<dbReference type="Pfam" id="PF00664">
    <property type="entry name" value="ABC_membrane"/>
    <property type="match status" value="1"/>
</dbReference>
<dbReference type="PANTHER" id="PTHR24223">
    <property type="entry name" value="ATP-BINDING CASSETTE SUB-FAMILY C"/>
    <property type="match status" value="1"/>
</dbReference>
<comment type="caution">
    <text evidence="9">The sequence shown here is derived from an EMBL/GenBank/DDBJ whole genome shotgun (WGS) entry which is preliminary data.</text>
</comment>
<keyword evidence="1" id="KW-0813">Transport</keyword>
<evidence type="ECO:0000256" key="1">
    <source>
        <dbReference type="ARBA" id="ARBA00022448"/>
    </source>
</evidence>
<dbReference type="InterPro" id="IPR027417">
    <property type="entry name" value="P-loop_NTPase"/>
</dbReference>
<dbReference type="PANTHER" id="PTHR24223:SF405">
    <property type="entry name" value="ATP-BINDING CASSETTE SUB-FAMILY C MEMBER 3"/>
    <property type="match status" value="1"/>
</dbReference>
<protein>
    <recommendedName>
        <fullName evidence="8">ABC transmembrane type-1 domain-containing protein</fullName>
    </recommendedName>
</protein>
<evidence type="ECO:0000313" key="9">
    <source>
        <dbReference type="EMBL" id="MEQ2208594.1"/>
    </source>
</evidence>
<dbReference type="InterPro" id="IPR050173">
    <property type="entry name" value="ABC_transporter_C-like"/>
</dbReference>
<evidence type="ECO:0000256" key="5">
    <source>
        <dbReference type="ARBA" id="ARBA00022989"/>
    </source>
</evidence>
<keyword evidence="10" id="KW-1185">Reference proteome</keyword>
<reference evidence="9 10" key="1">
    <citation type="submission" date="2021-06" db="EMBL/GenBank/DDBJ databases">
        <authorList>
            <person name="Palmer J.M."/>
        </authorList>
    </citation>
    <scope>NUCLEOTIDE SEQUENCE [LARGE SCALE GENOMIC DNA]</scope>
    <source>
        <strain evidence="9 10">XC_2019</strain>
        <tissue evidence="9">Muscle</tissue>
    </source>
</reference>
<organism evidence="9 10">
    <name type="scientific">Xenoophorus captivus</name>
    <dbReference type="NCBI Taxonomy" id="1517983"/>
    <lineage>
        <taxon>Eukaryota</taxon>
        <taxon>Metazoa</taxon>
        <taxon>Chordata</taxon>
        <taxon>Craniata</taxon>
        <taxon>Vertebrata</taxon>
        <taxon>Euteleostomi</taxon>
        <taxon>Actinopterygii</taxon>
        <taxon>Neopterygii</taxon>
        <taxon>Teleostei</taxon>
        <taxon>Neoteleostei</taxon>
        <taxon>Acanthomorphata</taxon>
        <taxon>Ovalentaria</taxon>
        <taxon>Atherinomorphae</taxon>
        <taxon>Cyprinodontiformes</taxon>
        <taxon>Goodeidae</taxon>
        <taxon>Xenoophorus</taxon>
    </lineage>
</organism>
<evidence type="ECO:0000256" key="7">
    <source>
        <dbReference type="SAM" id="Phobius"/>
    </source>
</evidence>
<keyword evidence="3" id="KW-0547">Nucleotide-binding</keyword>
<dbReference type="PROSITE" id="PS50929">
    <property type="entry name" value="ABC_TM1F"/>
    <property type="match status" value="1"/>
</dbReference>
<evidence type="ECO:0000313" key="10">
    <source>
        <dbReference type="Proteomes" id="UP001434883"/>
    </source>
</evidence>
<gene>
    <name evidence="9" type="ORF">XENOCAPTIV_008097</name>
</gene>
<keyword evidence="6 7" id="KW-0472">Membrane</keyword>
<proteinExistence type="predicted"/>
<dbReference type="Gene3D" id="3.40.50.300">
    <property type="entry name" value="P-loop containing nucleotide triphosphate hydrolases"/>
    <property type="match status" value="1"/>
</dbReference>